<evidence type="ECO:0000313" key="3">
    <source>
        <dbReference type="Proteomes" id="UP000654075"/>
    </source>
</evidence>
<dbReference type="Proteomes" id="UP000654075">
    <property type="component" value="Unassembled WGS sequence"/>
</dbReference>
<evidence type="ECO:0000313" key="2">
    <source>
        <dbReference type="EMBL" id="CAE8620450.1"/>
    </source>
</evidence>
<organism evidence="2 3">
    <name type="scientific">Polarella glacialis</name>
    <name type="common">Dinoflagellate</name>
    <dbReference type="NCBI Taxonomy" id="89957"/>
    <lineage>
        <taxon>Eukaryota</taxon>
        <taxon>Sar</taxon>
        <taxon>Alveolata</taxon>
        <taxon>Dinophyceae</taxon>
        <taxon>Suessiales</taxon>
        <taxon>Suessiaceae</taxon>
        <taxon>Polarella</taxon>
    </lineage>
</organism>
<protein>
    <submittedName>
        <fullName evidence="2">Uncharacterized protein</fullName>
    </submittedName>
</protein>
<dbReference type="AlphaFoldDB" id="A0A813G2D2"/>
<keyword evidence="3" id="KW-1185">Reference proteome</keyword>
<feature type="signal peptide" evidence="1">
    <location>
        <begin position="1"/>
        <end position="21"/>
    </location>
</feature>
<proteinExistence type="predicted"/>
<name>A0A813G2D2_POLGL</name>
<gene>
    <name evidence="2" type="ORF">PGLA1383_LOCUS38009</name>
</gene>
<sequence length="489" mass="53634">MFVLTAAKLFISLLTVSSIVAQVACAECGVDDKVCDSSEASADVMSFIQVKNNNNNNKKRQLPGKGEICTGQRKLKDGSWTGECAASLYCHAKSTFMCEELPEKDEVCKTEKHGDVGKCFEPLVCDSSFMCAEKSKTSLVQSKDVRQLPGKGEICTGHRKLKDGSWTGECAASLYCQAKSTFMCEELPEKDEVCRAEKNGDGWIGKCFEPLVCDSSFMCAEKSKTSLVQSQDVRQLPGKGEICTGHRKLKDGSWTGECAASLYCHAKSTFMCEELPEKDEVCKAEKNGDGWIGKCFEPLVCDSSFMCAEKSKTSLVQSQDVRQLPGKGEICTGHRKLKDGSWTGECAASLYCHAKSTFMCEELPEKDEVCKAEKNGDGWIGKCFEPLVCDSSFMCAEKSKTSLVQSQDVRQLPGKGEICTGHRKLKDGSWTGECAASLYCHAKSTFMCEELPEKDEVCKAEKNGDGWIGKCFEPLVCDSSFMCAEKSKQ</sequence>
<dbReference type="EMBL" id="CAJNNV010027461">
    <property type="protein sequence ID" value="CAE8620450.1"/>
    <property type="molecule type" value="Genomic_DNA"/>
</dbReference>
<comment type="caution">
    <text evidence="2">The sequence shown here is derived from an EMBL/GenBank/DDBJ whole genome shotgun (WGS) entry which is preliminary data.</text>
</comment>
<feature type="chain" id="PRO_5032732378" evidence="1">
    <location>
        <begin position="22"/>
        <end position="489"/>
    </location>
</feature>
<evidence type="ECO:0000256" key="1">
    <source>
        <dbReference type="SAM" id="SignalP"/>
    </source>
</evidence>
<reference evidence="2" key="1">
    <citation type="submission" date="2021-02" db="EMBL/GenBank/DDBJ databases">
        <authorList>
            <person name="Dougan E. K."/>
            <person name="Rhodes N."/>
            <person name="Thang M."/>
            <person name="Chan C."/>
        </authorList>
    </citation>
    <scope>NUCLEOTIDE SEQUENCE</scope>
</reference>
<accession>A0A813G2D2</accession>
<keyword evidence="1" id="KW-0732">Signal</keyword>